<keyword evidence="3" id="KW-1185">Reference proteome</keyword>
<dbReference type="InterPro" id="IPR029058">
    <property type="entry name" value="AB_hydrolase_fold"/>
</dbReference>
<dbReference type="AlphaFoldDB" id="A0AAV6UI98"/>
<gene>
    <name evidence="2" type="ORF">JTE90_008288</name>
</gene>
<dbReference type="GO" id="GO:0010008">
    <property type="term" value="C:endosome membrane"/>
    <property type="evidence" value="ECO:0007669"/>
    <property type="project" value="TreeGrafter"/>
</dbReference>
<dbReference type="Pfam" id="PF12146">
    <property type="entry name" value="Hydrolase_4"/>
    <property type="match status" value="1"/>
</dbReference>
<sequence>MEDRKMSCFSLFSLFCCPPCPRHITEKIVFLPPRPPTYEIGFAESRAVRYVFSLSPDVDTSSLKKIVHQEANFCTTSRGNKVALLYMKTTDRNKRTIIFSHGNAVDVGLIHRFCVDLGLSTGCDIVVYDYSGYGQSDGKPSENNLYADIKSVWDYTLTFLEPDPFNIILYGHSVGSVGTVDLASKVECGGVILHSAFTSAYRVVCPGEKKHLCCDTLKK</sequence>
<dbReference type="Gene3D" id="3.40.50.1820">
    <property type="entry name" value="alpha/beta hydrolase"/>
    <property type="match status" value="1"/>
</dbReference>
<evidence type="ECO:0000259" key="1">
    <source>
        <dbReference type="Pfam" id="PF12146"/>
    </source>
</evidence>
<feature type="domain" description="Serine aminopeptidase S33" evidence="1">
    <location>
        <begin position="93"/>
        <end position="198"/>
    </location>
</feature>
<dbReference type="PANTHER" id="PTHR12277">
    <property type="entry name" value="ALPHA/BETA HYDROLASE DOMAIN-CONTAINING PROTEIN"/>
    <property type="match status" value="1"/>
</dbReference>
<protein>
    <recommendedName>
        <fullName evidence="1">Serine aminopeptidase S33 domain-containing protein</fullName>
    </recommendedName>
</protein>
<comment type="caution">
    <text evidence="2">The sequence shown here is derived from an EMBL/GenBank/DDBJ whole genome shotgun (WGS) entry which is preliminary data.</text>
</comment>
<dbReference type="PANTHER" id="PTHR12277:SF81">
    <property type="entry name" value="PROTEIN ABHD13"/>
    <property type="match status" value="1"/>
</dbReference>
<proteinExistence type="predicted"/>
<name>A0AAV6UI98_9ARAC</name>
<evidence type="ECO:0000313" key="2">
    <source>
        <dbReference type="EMBL" id="KAG8183386.1"/>
    </source>
</evidence>
<reference evidence="2 3" key="1">
    <citation type="journal article" date="2022" name="Nat. Ecol. Evol.">
        <title>A masculinizing supergene underlies an exaggerated male reproductive morph in a spider.</title>
        <authorList>
            <person name="Hendrickx F."/>
            <person name="De Corte Z."/>
            <person name="Sonet G."/>
            <person name="Van Belleghem S.M."/>
            <person name="Kostlbacher S."/>
            <person name="Vangestel C."/>
        </authorList>
    </citation>
    <scope>NUCLEOTIDE SEQUENCE [LARGE SCALE GENOMIC DNA]</scope>
    <source>
        <strain evidence="2">W744_W776</strain>
    </source>
</reference>
<dbReference type="InterPro" id="IPR022742">
    <property type="entry name" value="Hydrolase_4"/>
</dbReference>
<evidence type="ECO:0000313" key="3">
    <source>
        <dbReference type="Proteomes" id="UP000827092"/>
    </source>
</evidence>
<dbReference type="GO" id="GO:0008474">
    <property type="term" value="F:palmitoyl-(protein) hydrolase activity"/>
    <property type="evidence" value="ECO:0007669"/>
    <property type="project" value="TreeGrafter"/>
</dbReference>
<dbReference type="Proteomes" id="UP000827092">
    <property type="component" value="Unassembled WGS sequence"/>
</dbReference>
<organism evidence="2 3">
    <name type="scientific">Oedothorax gibbosus</name>
    <dbReference type="NCBI Taxonomy" id="931172"/>
    <lineage>
        <taxon>Eukaryota</taxon>
        <taxon>Metazoa</taxon>
        <taxon>Ecdysozoa</taxon>
        <taxon>Arthropoda</taxon>
        <taxon>Chelicerata</taxon>
        <taxon>Arachnida</taxon>
        <taxon>Araneae</taxon>
        <taxon>Araneomorphae</taxon>
        <taxon>Entelegynae</taxon>
        <taxon>Araneoidea</taxon>
        <taxon>Linyphiidae</taxon>
        <taxon>Erigoninae</taxon>
        <taxon>Oedothorax</taxon>
    </lineage>
</organism>
<dbReference type="EMBL" id="JAFNEN010000419">
    <property type="protein sequence ID" value="KAG8183386.1"/>
    <property type="molecule type" value="Genomic_DNA"/>
</dbReference>
<dbReference type="GO" id="GO:0005886">
    <property type="term" value="C:plasma membrane"/>
    <property type="evidence" value="ECO:0007669"/>
    <property type="project" value="TreeGrafter"/>
</dbReference>
<accession>A0AAV6UI98</accession>
<dbReference type="SUPFAM" id="SSF53474">
    <property type="entry name" value="alpha/beta-Hydrolases"/>
    <property type="match status" value="1"/>
</dbReference>